<organism evidence="3 4">
    <name type="scientific">Pontibacter korlensis</name>
    <dbReference type="NCBI Taxonomy" id="400092"/>
    <lineage>
        <taxon>Bacteria</taxon>
        <taxon>Pseudomonadati</taxon>
        <taxon>Bacteroidota</taxon>
        <taxon>Cytophagia</taxon>
        <taxon>Cytophagales</taxon>
        <taxon>Hymenobacteraceae</taxon>
        <taxon>Pontibacter</taxon>
    </lineage>
</organism>
<evidence type="ECO:0000256" key="2">
    <source>
        <dbReference type="SAM" id="Phobius"/>
    </source>
</evidence>
<reference evidence="3 4" key="1">
    <citation type="journal article" date="2015" name="Sci. Rep.">
        <title>Unraveling adaptation of Pontibacter korlensis to radiation and infertility in desert through complete genome and comparative transcriptomic analysis.</title>
        <authorList>
            <person name="Dai J."/>
            <person name="Dai W."/>
            <person name="Qiu C."/>
            <person name="Yang Z."/>
            <person name="Zhang Y."/>
            <person name="Zhou M."/>
            <person name="Zhang L."/>
            <person name="Fang C."/>
            <person name="Gao Q."/>
            <person name="Yang Q."/>
            <person name="Li X."/>
            <person name="Wang Z."/>
            <person name="Wang Z."/>
            <person name="Jia Z."/>
            <person name="Chen X."/>
        </authorList>
    </citation>
    <scope>NUCLEOTIDE SEQUENCE [LARGE SCALE GENOMIC DNA]</scope>
    <source>
        <strain evidence="3 4">X14-1T</strain>
    </source>
</reference>
<dbReference type="HOGENOM" id="CLU_2438291_0_0_10"/>
<dbReference type="RefSeq" id="WP_046311487.1">
    <property type="nucleotide sequence ID" value="NZ_CP009621.1"/>
</dbReference>
<gene>
    <name evidence="3" type="ORF">PKOR_13775</name>
</gene>
<dbReference type="AlphaFoldDB" id="A0A0E3UX63"/>
<accession>A0A0E3UX63</accession>
<keyword evidence="2" id="KW-1133">Transmembrane helix</keyword>
<feature type="transmembrane region" description="Helical" evidence="2">
    <location>
        <begin position="55"/>
        <end position="73"/>
    </location>
</feature>
<keyword evidence="2" id="KW-0472">Membrane</keyword>
<evidence type="ECO:0000313" key="3">
    <source>
        <dbReference type="EMBL" id="AKD03972.1"/>
    </source>
</evidence>
<dbReference type="EMBL" id="CP009621">
    <property type="protein sequence ID" value="AKD03972.1"/>
    <property type="molecule type" value="Genomic_DNA"/>
</dbReference>
<proteinExistence type="predicted"/>
<dbReference type="Proteomes" id="UP000033109">
    <property type="component" value="Chromosome"/>
</dbReference>
<dbReference type="InterPro" id="IPR058207">
    <property type="entry name" value="PID_CTERM"/>
</dbReference>
<name>A0A0E3UX63_9BACT</name>
<sequence>MKNSLNKSIFIVGAILLLNIFTTLAGKGPTKNPNGNPPFNDDGKNGLGPKPKTSVPIDGGASVLLASGAAYGLKKLIVYRKRKNMSEPMD</sequence>
<keyword evidence="4" id="KW-1185">Reference proteome</keyword>
<evidence type="ECO:0000313" key="4">
    <source>
        <dbReference type="Proteomes" id="UP000033109"/>
    </source>
</evidence>
<dbReference type="PATRIC" id="fig|400092.3.peg.3001"/>
<protein>
    <submittedName>
        <fullName evidence="3">Uncharacterized protein</fullName>
    </submittedName>
</protein>
<feature type="compositionally biased region" description="Low complexity" evidence="1">
    <location>
        <begin position="27"/>
        <end position="40"/>
    </location>
</feature>
<evidence type="ECO:0000256" key="1">
    <source>
        <dbReference type="SAM" id="MobiDB-lite"/>
    </source>
</evidence>
<keyword evidence="2" id="KW-0812">Transmembrane</keyword>
<dbReference type="KEGG" id="pko:PKOR_13775"/>
<dbReference type="NCBIfam" id="NF046080">
    <property type="entry name" value="PID_CTERM"/>
    <property type="match status" value="1"/>
</dbReference>
<feature type="region of interest" description="Disordered" evidence="1">
    <location>
        <begin position="27"/>
        <end position="54"/>
    </location>
</feature>